<comment type="caution">
    <text evidence="6">The sequence shown here is derived from an EMBL/GenBank/DDBJ whole genome shotgun (WGS) entry which is preliminary data.</text>
</comment>
<evidence type="ECO:0000313" key="6">
    <source>
        <dbReference type="EMBL" id="EJW95420.1"/>
    </source>
</evidence>
<dbReference type="GO" id="GO:0016209">
    <property type="term" value="F:antioxidant activity"/>
    <property type="evidence" value="ECO:0007669"/>
    <property type="project" value="InterPro"/>
</dbReference>
<keyword evidence="2" id="KW-0201">Cytochrome c-type biogenesis</keyword>
<feature type="domain" description="Thioredoxin" evidence="5">
    <location>
        <begin position="581"/>
        <end position="720"/>
    </location>
</feature>
<dbReference type="EMBL" id="AMCI01005817">
    <property type="protein sequence ID" value="EJW95420.1"/>
    <property type="molecule type" value="Genomic_DNA"/>
</dbReference>
<accession>J9C6F2</accession>
<dbReference type="PROSITE" id="PS51352">
    <property type="entry name" value="THIOREDOXIN_2"/>
    <property type="match status" value="2"/>
</dbReference>
<keyword evidence="4" id="KW-0676">Redox-active center</keyword>
<dbReference type="InterPro" id="IPR036249">
    <property type="entry name" value="Thioredoxin-like_sf"/>
</dbReference>
<evidence type="ECO:0000256" key="1">
    <source>
        <dbReference type="ARBA" id="ARBA00004196"/>
    </source>
</evidence>
<evidence type="ECO:0000256" key="3">
    <source>
        <dbReference type="ARBA" id="ARBA00023157"/>
    </source>
</evidence>
<dbReference type="Gene3D" id="3.40.30.10">
    <property type="entry name" value="Glutaredoxin"/>
    <property type="match status" value="2"/>
</dbReference>
<protein>
    <submittedName>
        <fullName evidence="6">Alkyl hydroperoxide reductase/ Thiol specific antioxidant/ Mal allergen</fullName>
    </submittedName>
</protein>
<sequence length="720" mass="82780">MNLKYVALSCLLIAVSGGMNAQSEEGYRVKIQLKKPADGMLMVSERVPNSTMWFTDTLQLKKGKTIHTGKVQDPCLVTYALRSENEDFLGSFSIFLDNSPHIEVKGDNLRSLRVTGSPAHAEYERIEKEGKELFTNYGTLRYKYGKTFGNKALRDSLEPHYKQAYERIYDYILGLPGYAESKVAAYYVYDYFINDALKLEEALSKFSPAMDNNIYIRSCKEELDRKKKIAVGRQAFDFCLSDLDGKQYRLSDDKGKYVLIEFSASWCGWCKKEIPFLKKVYEAHKENDNFRMFTINLDDKREKWEKDVKELGLPWPVISDLKAFKSEVTAAYNVHGIPMIFLISPDGRIVANNLRGEKMIQTVDRLLNEMNTFPFSIKGEVDQFNDGCAYLYTLPPENKLLDSCLVQNNQFTLNGRLEKNQRGLLFVQGADKLSAAINEVYVQRGTIGVSLVREGRKHRATYTDAPLQAEWEALMKAFKETEEYHTYARINDEVQQEFLKKNSASPKLKAKQQTALFDAIQVIAAKENYRKKEVLTSLIYDYCSLLTTQQLELLCASLDASLHDSYYLTKVRKYIEQENLLANGQLAKDFTAQDLSGKSVSLSDFKGKYVFLEFSASWCSWCKKEIPYIRKAIEALKDKNIVFITLMMDDKRERWEQDVKKQNITWLNLSDLKGMRHSQIAKDYNVSGIPASFVINPEGVIIDRDLRGDRILQQLKKYVK</sequence>
<dbReference type="Pfam" id="PF00578">
    <property type="entry name" value="AhpC-TSA"/>
    <property type="match status" value="2"/>
</dbReference>
<organism evidence="6">
    <name type="scientific">gut metagenome</name>
    <dbReference type="NCBI Taxonomy" id="749906"/>
    <lineage>
        <taxon>unclassified sequences</taxon>
        <taxon>metagenomes</taxon>
        <taxon>organismal metagenomes</taxon>
    </lineage>
</organism>
<dbReference type="Pfam" id="PF14289">
    <property type="entry name" value="DUF4369"/>
    <property type="match status" value="1"/>
</dbReference>
<dbReference type="PANTHER" id="PTHR42852">
    <property type="entry name" value="THIOL:DISULFIDE INTERCHANGE PROTEIN DSBE"/>
    <property type="match status" value="1"/>
</dbReference>
<comment type="subcellular location">
    <subcellularLocation>
        <location evidence="1">Cell envelope</location>
    </subcellularLocation>
</comment>
<dbReference type="InterPro" id="IPR013766">
    <property type="entry name" value="Thioredoxin_domain"/>
</dbReference>
<evidence type="ECO:0000259" key="5">
    <source>
        <dbReference type="PROSITE" id="PS51352"/>
    </source>
</evidence>
<dbReference type="InterPro" id="IPR025380">
    <property type="entry name" value="DUF4369"/>
</dbReference>
<keyword evidence="3" id="KW-1015">Disulfide bond</keyword>
<dbReference type="InterPro" id="IPR050553">
    <property type="entry name" value="Thioredoxin_ResA/DsbE_sf"/>
</dbReference>
<dbReference type="SUPFAM" id="SSF52833">
    <property type="entry name" value="Thioredoxin-like"/>
    <property type="match status" value="2"/>
</dbReference>
<evidence type="ECO:0000256" key="2">
    <source>
        <dbReference type="ARBA" id="ARBA00022748"/>
    </source>
</evidence>
<reference evidence="6" key="1">
    <citation type="journal article" date="2012" name="PLoS ONE">
        <title>Gene sets for utilization of primary and secondary nutrition supplies in the distal gut of endangered iberian lynx.</title>
        <authorList>
            <person name="Alcaide M."/>
            <person name="Messina E."/>
            <person name="Richter M."/>
            <person name="Bargiela R."/>
            <person name="Peplies J."/>
            <person name="Huws S.A."/>
            <person name="Newbold C.J."/>
            <person name="Golyshin P.N."/>
            <person name="Simon M.A."/>
            <person name="Lopez G."/>
            <person name="Yakimov M.M."/>
            <person name="Ferrer M."/>
        </authorList>
    </citation>
    <scope>NUCLEOTIDE SEQUENCE</scope>
</reference>
<dbReference type="GO" id="GO:0030313">
    <property type="term" value="C:cell envelope"/>
    <property type="evidence" value="ECO:0007669"/>
    <property type="project" value="UniProtKB-SubCell"/>
</dbReference>
<dbReference type="CDD" id="cd02966">
    <property type="entry name" value="TlpA_like_family"/>
    <property type="match status" value="2"/>
</dbReference>
<dbReference type="GO" id="GO:0017004">
    <property type="term" value="P:cytochrome complex assembly"/>
    <property type="evidence" value="ECO:0007669"/>
    <property type="project" value="UniProtKB-KW"/>
</dbReference>
<dbReference type="PANTHER" id="PTHR42852:SF6">
    <property type="entry name" value="THIOL:DISULFIDE INTERCHANGE PROTEIN DSBE"/>
    <property type="match status" value="1"/>
</dbReference>
<proteinExistence type="predicted"/>
<name>J9C6F2_9ZZZZ</name>
<evidence type="ECO:0000256" key="4">
    <source>
        <dbReference type="ARBA" id="ARBA00023284"/>
    </source>
</evidence>
<gene>
    <name evidence="6" type="ORF">EVA_16488</name>
</gene>
<dbReference type="AlphaFoldDB" id="J9C6F2"/>
<dbReference type="InterPro" id="IPR017937">
    <property type="entry name" value="Thioredoxin_CS"/>
</dbReference>
<feature type="domain" description="Thioredoxin" evidence="5">
    <location>
        <begin position="229"/>
        <end position="372"/>
    </location>
</feature>
<dbReference type="PROSITE" id="PS00194">
    <property type="entry name" value="THIOREDOXIN_1"/>
    <property type="match status" value="1"/>
</dbReference>
<dbReference type="GO" id="GO:0016491">
    <property type="term" value="F:oxidoreductase activity"/>
    <property type="evidence" value="ECO:0007669"/>
    <property type="project" value="InterPro"/>
</dbReference>
<dbReference type="InterPro" id="IPR000866">
    <property type="entry name" value="AhpC/TSA"/>
</dbReference>